<reference evidence="8 9" key="1">
    <citation type="submission" date="2018-11" db="EMBL/GenBank/DDBJ databases">
        <title>Genomic Encyclopedia of Type Strains, Phase IV (KMG-IV): sequencing the most valuable type-strain genomes for metagenomic binning, comparative biology and taxonomic classification.</title>
        <authorList>
            <person name="Goeker M."/>
        </authorList>
    </citation>
    <scope>NUCLEOTIDE SEQUENCE [LARGE SCALE GENOMIC DNA]</scope>
    <source>
        <strain evidence="8 9">DSM 100316</strain>
    </source>
</reference>
<dbReference type="GO" id="GO:0051997">
    <property type="term" value="F:2-oxo-4-hydroxy-4-carboxy-5-ureidoimidazoline decarboxylase activity"/>
    <property type="evidence" value="ECO:0007669"/>
    <property type="project" value="UniProtKB-EC"/>
</dbReference>
<name>A0A3N2E1T9_9GAMM</name>
<evidence type="ECO:0000256" key="2">
    <source>
        <dbReference type="ARBA" id="ARBA00004754"/>
    </source>
</evidence>
<dbReference type="PANTHER" id="PTHR43466">
    <property type="entry name" value="2-OXO-4-HYDROXY-4-CARBOXY-5-UREIDOIMIDAZOLINE DECARBOXYLASE-RELATED"/>
    <property type="match status" value="1"/>
</dbReference>
<dbReference type="PANTHER" id="PTHR43466:SF1">
    <property type="entry name" value="2-OXO-4-HYDROXY-4-CARBOXY-5-UREIDOIMIDAZOLINE DECARBOXYLASE-RELATED"/>
    <property type="match status" value="1"/>
</dbReference>
<dbReference type="Gene3D" id="1.10.3330.10">
    <property type="entry name" value="Oxo-4-hydroxy-4-carboxy-5-ureidoimidazoline decarboxylase"/>
    <property type="match status" value="1"/>
</dbReference>
<comment type="catalytic activity">
    <reaction evidence="1">
        <text>5-hydroxy-2-oxo-4-ureido-2,5-dihydro-1H-imidazole-5-carboxylate + H(+) = (S)-allantoin + CO2</text>
        <dbReference type="Rhea" id="RHEA:26301"/>
        <dbReference type="ChEBI" id="CHEBI:15378"/>
        <dbReference type="ChEBI" id="CHEBI:15678"/>
        <dbReference type="ChEBI" id="CHEBI:16526"/>
        <dbReference type="ChEBI" id="CHEBI:58639"/>
        <dbReference type="EC" id="4.1.1.97"/>
    </reaction>
</comment>
<comment type="pathway">
    <text evidence="2">Purine metabolism; urate degradation; (S)-allantoin from urate: step 3/3.</text>
</comment>
<keyword evidence="5" id="KW-0210">Decarboxylase</keyword>
<evidence type="ECO:0000313" key="8">
    <source>
        <dbReference type="EMBL" id="ROS05639.1"/>
    </source>
</evidence>
<proteinExistence type="predicted"/>
<evidence type="ECO:0000256" key="6">
    <source>
        <dbReference type="ARBA" id="ARBA00023239"/>
    </source>
</evidence>
<accession>A0A3N2E1T9</accession>
<dbReference type="NCBIfam" id="NF010372">
    <property type="entry name" value="PRK13798.1"/>
    <property type="match status" value="1"/>
</dbReference>
<dbReference type="SUPFAM" id="SSF158694">
    <property type="entry name" value="UraD-Like"/>
    <property type="match status" value="1"/>
</dbReference>
<dbReference type="Pfam" id="PF09349">
    <property type="entry name" value="OHCU_decarbox"/>
    <property type="match status" value="1"/>
</dbReference>
<dbReference type="InterPro" id="IPR018020">
    <property type="entry name" value="OHCU_decarboxylase"/>
</dbReference>
<organism evidence="8 9">
    <name type="scientific">Sinobacterium caligoides</name>
    <dbReference type="NCBI Taxonomy" id="933926"/>
    <lineage>
        <taxon>Bacteria</taxon>
        <taxon>Pseudomonadati</taxon>
        <taxon>Pseudomonadota</taxon>
        <taxon>Gammaproteobacteria</taxon>
        <taxon>Cellvibrionales</taxon>
        <taxon>Spongiibacteraceae</taxon>
        <taxon>Sinobacterium</taxon>
    </lineage>
</organism>
<dbReference type="EC" id="4.1.1.97" evidence="3"/>
<sequence length="166" mass="18682">MNLETLNHCSAQEATEAFMLCCVSERWCQRMVEARPYADFAALCDAADQHWQGLGDNDYLQAFEGHPMIGDVSTLRAKYANTEALASGEQSSVNQATEQVIETLARDNQRYYERNGFIFIVCATGKSAEQMLALLQARLPNSRATEITNAAEEQRKITRIRLEKLL</sequence>
<protein>
    <recommendedName>
        <fullName evidence="3">2-oxo-4-hydroxy-4-carboxy-5-ureidoimidazoline decarboxylase</fullName>
        <ecNumber evidence="3">4.1.1.97</ecNumber>
    </recommendedName>
</protein>
<dbReference type="AlphaFoldDB" id="A0A3N2E1T9"/>
<dbReference type="GO" id="GO:0006144">
    <property type="term" value="P:purine nucleobase metabolic process"/>
    <property type="evidence" value="ECO:0007669"/>
    <property type="project" value="UniProtKB-KW"/>
</dbReference>
<dbReference type="InterPro" id="IPR017595">
    <property type="entry name" value="OHCU_decarboxylase-2"/>
</dbReference>
<dbReference type="RefSeq" id="WP_123711533.1">
    <property type="nucleotide sequence ID" value="NZ_RKHR01000003.1"/>
</dbReference>
<keyword evidence="6" id="KW-0456">Lyase</keyword>
<keyword evidence="9" id="KW-1185">Reference proteome</keyword>
<keyword evidence="4" id="KW-0659">Purine metabolism</keyword>
<dbReference type="NCBIfam" id="TIGR03180">
    <property type="entry name" value="UraD_2"/>
    <property type="match status" value="1"/>
</dbReference>
<feature type="domain" description="Oxo-4-hydroxy-4-carboxy-5-ureidoimidazoline decarboxylase" evidence="7">
    <location>
        <begin position="7"/>
        <end position="163"/>
    </location>
</feature>
<evidence type="ECO:0000256" key="4">
    <source>
        <dbReference type="ARBA" id="ARBA00022631"/>
    </source>
</evidence>
<dbReference type="InterPro" id="IPR036778">
    <property type="entry name" value="OHCU_decarboxylase_sf"/>
</dbReference>
<evidence type="ECO:0000259" key="7">
    <source>
        <dbReference type="Pfam" id="PF09349"/>
    </source>
</evidence>
<evidence type="ECO:0000313" key="9">
    <source>
        <dbReference type="Proteomes" id="UP000275394"/>
    </source>
</evidence>
<dbReference type="OrthoDB" id="9800909at2"/>
<dbReference type="Proteomes" id="UP000275394">
    <property type="component" value="Unassembled WGS sequence"/>
</dbReference>
<gene>
    <name evidence="8" type="ORF">EDC56_1185</name>
</gene>
<evidence type="ECO:0000256" key="3">
    <source>
        <dbReference type="ARBA" id="ARBA00012257"/>
    </source>
</evidence>
<dbReference type="EMBL" id="RKHR01000003">
    <property type="protein sequence ID" value="ROS05639.1"/>
    <property type="molecule type" value="Genomic_DNA"/>
</dbReference>
<comment type="caution">
    <text evidence="8">The sequence shown here is derived from an EMBL/GenBank/DDBJ whole genome shotgun (WGS) entry which is preliminary data.</text>
</comment>
<evidence type="ECO:0000256" key="1">
    <source>
        <dbReference type="ARBA" id="ARBA00001163"/>
    </source>
</evidence>
<dbReference type="GO" id="GO:0019628">
    <property type="term" value="P:urate catabolic process"/>
    <property type="evidence" value="ECO:0007669"/>
    <property type="project" value="TreeGrafter"/>
</dbReference>
<evidence type="ECO:0000256" key="5">
    <source>
        <dbReference type="ARBA" id="ARBA00022793"/>
    </source>
</evidence>